<dbReference type="EMBL" id="CADCTP010000050">
    <property type="protein sequence ID" value="CAA9221508.1"/>
    <property type="molecule type" value="Genomic_DNA"/>
</dbReference>
<sequence length="198" mass="20856">GDRTAGTGPAHRHRARGGRRAARRRGRCRPADAGGVQRPGRRGVGHRRPDRAGPRHRRDRAATTGRLHPDGLHRGLRAGRPAAHRPLAAAGPGPRLDAHGGHPPGSARGGLLRARGGDRRLDAHGRPEDRRAGRRRGGAHRVRPDGRPRAAAGAGPPGARHSTDPREGLHGDGRREDPILRGRGVGAGLAPLAARAQI</sequence>
<feature type="compositionally biased region" description="Basic and acidic residues" evidence="1">
    <location>
        <begin position="161"/>
        <end position="180"/>
    </location>
</feature>
<feature type="compositionally biased region" description="Basic residues" evidence="1">
    <location>
        <begin position="10"/>
        <end position="28"/>
    </location>
</feature>
<feature type="non-terminal residue" evidence="2">
    <location>
        <position position="198"/>
    </location>
</feature>
<feature type="non-terminal residue" evidence="2">
    <location>
        <position position="1"/>
    </location>
</feature>
<feature type="compositionally biased region" description="Low complexity" evidence="1">
    <location>
        <begin position="149"/>
        <end position="160"/>
    </location>
</feature>
<reference evidence="2" key="1">
    <citation type="submission" date="2020-02" db="EMBL/GenBank/DDBJ databases">
        <authorList>
            <person name="Meier V. D."/>
        </authorList>
    </citation>
    <scope>NUCLEOTIDE SEQUENCE</scope>
    <source>
        <strain evidence="2">AVDCRST_MAG41</strain>
    </source>
</reference>
<dbReference type="AlphaFoldDB" id="A0A6J4HGF6"/>
<feature type="compositionally biased region" description="Basic residues" evidence="1">
    <location>
        <begin position="132"/>
        <end position="141"/>
    </location>
</feature>
<organism evidence="2">
    <name type="scientific">uncultured Mycobacteriales bacterium</name>
    <dbReference type="NCBI Taxonomy" id="581187"/>
    <lineage>
        <taxon>Bacteria</taxon>
        <taxon>Bacillati</taxon>
        <taxon>Actinomycetota</taxon>
        <taxon>Actinomycetes</taxon>
        <taxon>Mycobacteriales</taxon>
        <taxon>environmental samples</taxon>
    </lineage>
</organism>
<name>A0A6J4HGF6_9ACTN</name>
<evidence type="ECO:0000313" key="2">
    <source>
        <dbReference type="EMBL" id="CAA9221508.1"/>
    </source>
</evidence>
<feature type="compositionally biased region" description="Basic and acidic residues" evidence="1">
    <location>
        <begin position="115"/>
        <end position="131"/>
    </location>
</feature>
<gene>
    <name evidence="2" type="ORF">AVDCRST_MAG41-527</name>
</gene>
<feature type="region of interest" description="Disordered" evidence="1">
    <location>
        <begin position="1"/>
        <end position="198"/>
    </location>
</feature>
<feature type="compositionally biased region" description="Basic residues" evidence="1">
    <location>
        <begin position="39"/>
        <end position="59"/>
    </location>
</feature>
<proteinExistence type="predicted"/>
<accession>A0A6J4HGF6</accession>
<protein>
    <submittedName>
        <fullName evidence="2">Uncharacterized protein</fullName>
    </submittedName>
</protein>
<evidence type="ECO:0000256" key="1">
    <source>
        <dbReference type="SAM" id="MobiDB-lite"/>
    </source>
</evidence>
<feature type="compositionally biased region" description="Low complexity" evidence="1">
    <location>
        <begin position="105"/>
        <end position="114"/>
    </location>
</feature>